<feature type="domain" description="Replication factor A C-terminal" evidence="7">
    <location>
        <begin position="543"/>
        <end position="669"/>
    </location>
</feature>
<feature type="compositionally biased region" description="Polar residues" evidence="6">
    <location>
        <begin position="172"/>
        <end position="208"/>
    </location>
</feature>
<dbReference type="CDD" id="cd04474">
    <property type="entry name" value="RPA1_DBD_A"/>
    <property type="match status" value="1"/>
</dbReference>
<organism evidence="9 10">
    <name type="scientific">Naegleria fowleri</name>
    <name type="common">Brain eating amoeba</name>
    <dbReference type="NCBI Taxonomy" id="5763"/>
    <lineage>
        <taxon>Eukaryota</taxon>
        <taxon>Discoba</taxon>
        <taxon>Heterolobosea</taxon>
        <taxon>Tetramitia</taxon>
        <taxon>Eutetramitia</taxon>
        <taxon>Vahlkampfiidae</taxon>
        <taxon>Naegleria</taxon>
    </lineage>
</organism>
<evidence type="ECO:0000256" key="2">
    <source>
        <dbReference type="ARBA" id="ARBA00022723"/>
    </source>
</evidence>
<evidence type="ECO:0000313" key="9">
    <source>
        <dbReference type="EMBL" id="KAF0976257.1"/>
    </source>
</evidence>
<keyword evidence="2" id="KW-0479">Metal-binding</keyword>
<feature type="compositionally biased region" description="Low complexity" evidence="6">
    <location>
        <begin position="209"/>
        <end position="228"/>
    </location>
</feature>
<evidence type="ECO:0008006" key="11">
    <source>
        <dbReference type="Google" id="ProtNLM"/>
    </source>
</evidence>
<keyword evidence="10" id="KW-1185">Reference proteome</keyword>
<feature type="compositionally biased region" description="Polar residues" evidence="6">
    <location>
        <begin position="144"/>
        <end position="153"/>
    </location>
</feature>
<feature type="region of interest" description="Disordered" evidence="6">
    <location>
        <begin position="109"/>
        <end position="235"/>
    </location>
</feature>
<dbReference type="VEuPathDB" id="AmoebaDB:FDP41_004932"/>
<dbReference type="CDD" id="cd04475">
    <property type="entry name" value="RPA1_DBD_B"/>
    <property type="match status" value="1"/>
</dbReference>
<dbReference type="OrthoDB" id="1751331at2759"/>
<sequence length="692" mass="76869">MPPQQNMFSLLQAFSDPSSFQYPFRVMVSKRPVMMKANQKGTVMHKIDVTDPNQQGPSVTMILLEKPGVDFAPTRDSLVEGAIVNVTKLSKGSSTSKVYVLASFTVEPTATTSTTTNPPPRSSIPNQAVQSSNNSNNSRNTTSGVIGNNTNHMANQSSSASVPTSASGFQRPMNQASSNLQQNTASRPPSNQFNRPPSGQQVPPMNNLQQQSRPSSLIPQQQQPQKSSFTPTTNNQNIDLRSKAIVPLIALTPWLNDWVIKARVTRKPDLKHWTKDDRKGTILSINLIDQDSTEIRATFFNEGAIKANSKLRERGVYYFKGGKIKPADHKFNTRIAHNYEITFYDNCIIQEATDNESVCIPQGRFSLTPLDQVKDSTSQDKFDIIGIVKKIGDTTEFKSKNENSNATLKRDVTILSKDSYGKIVEAAITLWGDTIKFEEKSVVIFTGVGRKLSDNGMSLSCNSSQCIVDVDIPEAAELHQLFSALPIEEMQGEVITAVFTKSSTFRKVTIQDVANTTVEELDKIKPKDKDPGKTKIFFIRSHVILKQDDFTYPACSNPDCKGKKMKKDADQMDPTLRCPSCGGVEMSYRYMTSVVLADYSSSIYVTAFDSAITALLDRSAYDFATSDENTRREIVSDMQFECASYRIRASMPQQGDKVRFTLMGMKKIENWDKEAKSSLSAIKAYMNTFGLK</sequence>
<keyword evidence="4" id="KW-0862">Zinc</keyword>
<feature type="compositionally biased region" description="Low complexity" evidence="6">
    <location>
        <begin position="154"/>
        <end position="167"/>
    </location>
</feature>
<dbReference type="Pfam" id="PF16900">
    <property type="entry name" value="REPA_OB_2"/>
    <property type="match status" value="1"/>
</dbReference>
<reference evidence="9 10" key="1">
    <citation type="journal article" date="2019" name="Sci. Rep.">
        <title>Nanopore sequencing improves the draft genome of the human pathogenic amoeba Naegleria fowleri.</title>
        <authorList>
            <person name="Liechti N."/>
            <person name="Schurch N."/>
            <person name="Bruggmann R."/>
            <person name="Wittwer M."/>
        </authorList>
    </citation>
    <scope>NUCLEOTIDE SEQUENCE [LARGE SCALE GENOMIC DNA]</scope>
    <source>
        <strain evidence="9 10">ATCC 30894</strain>
    </source>
</reference>
<keyword evidence="3" id="KW-0863">Zinc-finger</keyword>
<dbReference type="SUPFAM" id="SSF50249">
    <property type="entry name" value="Nucleic acid-binding proteins"/>
    <property type="match status" value="3"/>
</dbReference>
<accession>A0A6A5BH77</accession>
<evidence type="ECO:0000256" key="5">
    <source>
        <dbReference type="ARBA" id="ARBA00023125"/>
    </source>
</evidence>
<keyword evidence="5" id="KW-0238">DNA-binding</keyword>
<dbReference type="VEuPathDB" id="AmoebaDB:NF0096100"/>
<dbReference type="GO" id="GO:0008270">
    <property type="term" value="F:zinc ion binding"/>
    <property type="evidence" value="ECO:0007669"/>
    <property type="project" value="UniProtKB-KW"/>
</dbReference>
<comment type="caution">
    <text evidence="9">The sequence shown here is derived from an EMBL/GenBank/DDBJ whole genome shotgun (WGS) entry which is preliminary data.</text>
</comment>
<dbReference type="InterPro" id="IPR013955">
    <property type="entry name" value="Rep_factor-A_C"/>
</dbReference>
<feature type="compositionally biased region" description="Low complexity" evidence="6">
    <location>
        <begin position="131"/>
        <end position="143"/>
    </location>
</feature>
<evidence type="ECO:0000313" key="10">
    <source>
        <dbReference type="Proteomes" id="UP000444721"/>
    </source>
</evidence>
<dbReference type="FunFam" id="2.40.50.140:FF:000041">
    <property type="entry name" value="Replication protein A subunit"/>
    <property type="match status" value="1"/>
</dbReference>
<dbReference type="GO" id="GO:0003677">
    <property type="term" value="F:DNA binding"/>
    <property type="evidence" value="ECO:0007669"/>
    <property type="project" value="UniProtKB-KW"/>
</dbReference>
<dbReference type="InterPro" id="IPR031657">
    <property type="entry name" value="REPA_OB_2"/>
</dbReference>
<evidence type="ECO:0000256" key="1">
    <source>
        <dbReference type="ARBA" id="ARBA00005690"/>
    </source>
</evidence>
<dbReference type="InterPro" id="IPR012340">
    <property type="entry name" value="NA-bd_OB-fold"/>
</dbReference>
<gene>
    <name evidence="9" type="ORF">FDP41_004932</name>
</gene>
<evidence type="ECO:0000259" key="7">
    <source>
        <dbReference type="Pfam" id="PF08646"/>
    </source>
</evidence>
<dbReference type="Pfam" id="PF08646">
    <property type="entry name" value="Rep_fac-A_C"/>
    <property type="match status" value="1"/>
</dbReference>
<evidence type="ECO:0000259" key="8">
    <source>
        <dbReference type="Pfam" id="PF16900"/>
    </source>
</evidence>
<dbReference type="Gene3D" id="2.40.50.140">
    <property type="entry name" value="Nucleic acid-binding proteins"/>
    <property type="match status" value="3"/>
</dbReference>
<comment type="similarity">
    <text evidence="1">Belongs to the replication factor A protein 1 family.</text>
</comment>
<dbReference type="AlphaFoldDB" id="A0A6A5BH77"/>
<protein>
    <recommendedName>
        <fullName evidence="11">Replication protein A subunit</fullName>
    </recommendedName>
</protein>
<dbReference type="Proteomes" id="UP000444721">
    <property type="component" value="Unassembled WGS sequence"/>
</dbReference>
<dbReference type="VEuPathDB" id="AmoebaDB:NfTy_086360"/>
<dbReference type="RefSeq" id="XP_044560970.1">
    <property type="nucleotide sequence ID" value="XM_044708401.1"/>
</dbReference>
<evidence type="ECO:0000256" key="4">
    <source>
        <dbReference type="ARBA" id="ARBA00022833"/>
    </source>
</evidence>
<name>A0A6A5BH77_NAEFO</name>
<dbReference type="GeneID" id="68112150"/>
<feature type="domain" description="Replication protein A OB" evidence="8">
    <location>
        <begin position="370"/>
        <end position="466"/>
    </location>
</feature>
<dbReference type="OMA" id="ECASYRI"/>
<proteinExistence type="inferred from homology"/>
<evidence type="ECO:0000256" key="6">
    <source>
        <dbReference type="SAM" id="MobiDB-lite"/>
    </source>
</evidence>
<evidence type="ECO:0000256" key="3">
    <source>
        <dbReference type="ARBA" id="ARBA00022771"/>
    </source>
</evidence>
<dbReference type="EMBL" id="VFQX01000041">
    <property type="protein sequence ID" value="KAF0976257.1"/>
    <property type="molecule type" value="Genomic_DNA"/>
</dbReference>